<dbReference type="SUPFAM" id="SSF57850">
    <property type="entry name" value="RING/U-box"/>
    <property type="match status" value="1"/>
</dbReference>
<dbReference type="GO" id="GO:0008270">
    <property type="term" value="F:zinc ion binding"/>
    <property type="evidence" value="ECO:0007669"/>
    <property type="project" value="UniProtKB-KW"/>
</dbReference>
<dbReference type="Pfam" id="PF02148">
    <property type="entry name" value="zf-UBP"/>
    <property type="match status" value="1"/>
</dbReference>
<dbReference type="GO" id="GO:0004843">
    <property type="term" value="F:cysteine-type deubiquitinase activity"/>
    <property type="evidence" value="ECO:0007669"/>
    <property type="project" value="InterPro"/>
</dbReference>
<keyword evidence="3" id="KW-0862">Zinc</keyword>
<keyword evidence="8" id="KW-0496">Mitochondrion</keyword>
<protein>
    <submittedName>
        <fullName evidence="8">Uncharacterized protein</fullName>
    </submittedName>
</protein>
<feature type="domain" description="UBP-type" evidence="7">
    <location>
        <begin position="2"/>
        <end position="107"/>
    </location>
</feature>
<dbReference type="InterPro" id="IPR001607">
    <property type="entry name" value="Znf_UBP"/>
</dbReference>
<dbReference type="InterPro" id="IPR028889">
    <property type="entry name" value="USP"/>
</dbReference>
<dbReference type="GO" id="GO:0016579">
    <property type="term" value="P:protein deubiquitination"/>
    <property type="evidence" value="ECO:0007669"/>
    <property type="project" value="InterPro"/>
</dbReference>
<dbReference type="InterPro" id="IPR001394">
    <property type="entry name" value="Peptidase_C19_UCH"/>
</dbReference>
<dbReference type="Gene3D" id="3.90.70.10">
    <property type="entry name" value="Cysteine proteinases"/>
    <property type="match status" value="1"/>
</dbReference>
<evidence type="ECO:0000259" key="6">
    <source>
        <dbReference type="PROSITE" id="PS50235"/>
    </source>
</evidence>
<dbReference type="Gene3D" id="3.30.40.10">
    <property type="entry name" value="Zinc/RING finger domain, C3HC4 (zinc finger)"/>
    <property type="match status" value="1"/>
</dbReference>
<keyword evidence="2 4" id="KW-0863">Zinc-finger</keyword>
<evidence type="ECO:0000313" key="8">
    <source>
        <dbReference type="EMBL" id="SPQ96802.1"/>
    </source>
</evidence>
<evidence type="ECO:0000259" key="7">
    <source>
        <dbReference type="PROSITE" id="PS50271"/>
    </source>
</evidence>
<dbReference type="InterPro" id="IPR038765">
    <property type="entry name" value="Papain-like_cys_pep_sf"/>
</dbReference>
<dbReference type="PROSITE" id="PS50271">
    <property type="entry name" value="ZF_UBP"/>
    <property type="match status" value="1"/>
</dbReference>
<reference evidence="8 9" key="1">
    <citation type="submission" date="2018-03" db="EMBL/GenBank/DDBJ databases">
        <authorList>
            <person name="Fogelqvist J."/>
        </authorList>
    </citation>
    <scope>NUCLEOTIDE SEQUENCE [LARGE SCALE GENOMIC DNA]</scope>
</reference>
<proteinExistence type="predicted"/>
<evidence type="ECO:0000256" key="1">
    <source>
        <dbReference type="ARBA" id="ARBA00022723"/>
    </source>
</evidence>
<dbReference type="SUPFAM" id="SSF54001">
    <property type="entry name" value="Cysteine proteinases"/>
    <property type="match status" value="1"/>
</dbReference>
<dbReference type="Pfam" id="PF00443">
    <property type="entry name" value="UCH"/>
    <property type="match status" value="1"/>
</dbReference>
<evidence type="ECO:0000313" key="9">
    <source>
        <dbReference type="Proteomes" id="UP000290189"/>
    </source>
</evidence>
<name>A0A3P3Y9E9_PLABS</name>
<evidence type="ECO:0000256" key="2">
    <source>
        <dbReference type="ARBA" id="ARBA00022771"/>
    </source>
</evidence>
<dbReference type="PANTHER" id="PTHR24006">
    <property type="entry name" value="UBIQUITIN CARBOXYL-TERMINAL HYDROLASE"/>
    <property type="match status" value="1"/>
</dbReference>
<feature type="domain" description="USP" evidence="6">
    <location>
        <begin position="201"/>
        <end position="567"/>
    </location>
</feature>
<evidence type="ECO:0000256" key="4">
    <source>
        <dbReference type="PROSITE-ProRule" id="PRU00502"/>
    </source>
</evidence>
<gene>
    <name evidence="8" type="ORF">PLBR_LOCUS4017</name>
</gene>
<sequence>MSTCPHVSSIDYQVVSRKLSDPSTWTCDQCSSNTESVWVCLQCAHIGCGRTCRQKHAKKHFDASCHPVVLHINQKMLFCYQCEDWILNDTQFGEIGLLREQLNRLQNQRFECSQTRSGSVIRGPLKQFKFVERKDDRVGHERTGFSGEFTAKRFYTLSLLKKCIAAWKTFVAEQAGELSQRTKQSPGEGKPSPARRFVGRTGLRNIGNTCYQNATLMCLSALGAIRQLLSLQPDPPPPGQGLAKRPRLGRRISEELYEEANSRRDPSKIEGSSTVLAQLHRLFRVLWSGKWAGVSPAFFVKSFMMAVPSFQGYVQHDAHEFLTELLDVVQRDIAYPVEVRTILSRVFTSVQQSATRCHVCNNVSKYTFPDATCITLDLSATVERLQQTNAESSGDRRYPRRRSSLYATQNQACTLMDCLDALIAPVELTNGSQYRCVSASCKGQLVNATKQDSFERLGQCVVFHINRTKWDSQGKRKIMNKVEFPLRNLDLSVLLSDRSIPRRYHLRGIVLHHGPDIDQGHYTSVCFIDSLSTFVAYNDLSSETVIEQDLVEERYDGNPYLLFYEISS</sequence>
<feature type="region of interest" description="Disordered" evidence="5">
    <location>
        <begin position="177"/>
        <end position="198"/>
    </location>
</feature>
<dbReference type="InterPro" id="IPR050164">
    <property type="entry name" value="Peptidase_C19"/>
</dbReference>
<evidence type="ECO:0000256" key="3">
    <source>
        <dbReference type="ARBA" id="ARBA00022833"/>
    </source>
</evidence>
<keyword evidence="1" id="KW-0479">Metal-binding</keyword>
<dbReference type="CDD" id="cd02257">
    <property type="entry name" value="Peptidase_C19"/>
    <property type="match status" value="1"/>
</dbReference>
<dbReference type="PROSITE" id="PS50235">
    <property type="entry name" value="USP_3"/>
    <property type="match status" value="1"/>
</dbReference>
<dbReference type="PROSITE" id="PS00973">
    <property type="entry name" value="USP_2"/>
    <property type="match status" value="1"/>
</dbReference>
<dbReference type="EMBL" id="OVEO01000006">
    <property type="protein sequence ID" value="SPQ96802.1"/>
    <property type="molecule type" value="Genomic_DNA"/>
</dbReference>
<dbReference type="SMART" id="SM00290">
    <property type="entry name" value="ZnF_UBP"/>
    <property type="match status" value="1"/>
</dbReference>
<dbReference type="GO" id="GO:0005634">
    <property type="term" value="C:nucleus"/>
    <property type="evidence" value="ECO:0007669"/>
    <property type="project" value="TreeGrafter"/>
</dbReference>
<dbReference type="InterPro" id="IPR013083">
    <property type="entry name" value="Znf_RING/FYVE/PHD"/>
</dbReference>
<geneLocation type="mitochondrion" evidence="8"/>
<dbReference type="Proteomes" id="UP000290189">
    <property type="component" value="Unassembled WGS sequence"/>
</dbReference>
<accession>A0A3P3Y9E9</accession>
<organism evidence="8 9">
    <name type="scientific">Plasmodiophora brassicae</name>
    <name type="common">Clubroot disease agent</name>
    <dbReference type="NCBI Taxonomy" id="37360"/>
    <lineage>
        <taxon>Eukaryota</taxon>
        <taxon>Sar</taxon>
        <taxon>Rhizaria</taxon>
        <taxon>Endomyxa</taxon>
        <taxon>Phytomyxea</taxon>
        <taxon>Plasmodiophorida</taxon>
        <taxon>Plasmodiophoridae</taxon>
        <taxon>Plasmodiophora</taxon>
    </lineage>
</organism>
<dbReference type="GO" id="GO:0005829">
    <property type="term" value="C:cytosol"/>
    <property type="evidence" value="ECO:0007669"/>
    <property type="project" value="TreeGrafter"/>
</dbReference>
<dbReference type="AlphaFoldDB" id="A0A3P3Y9E9"/>
<evidence type="ECO:0000256" key="5">
    <source>
        <dbReference type="SAM" id="MobiDB-lite"/>
    </source>
</evidence>
<dbReference type="InterPro" id="IPR018200">
    <property type="entry name" value="USP_CS"/>
</dbReference>